<protein>
    <submittedName>
        <fullName evidence="4">Threonine-phosphate decarboxylase</fullName>
    </submittedName>
</protein>
<dbReference type="InterPro" id="IPR015422">
    <property type="entry name" value="PyrdxlP-dep_Trfase_small"/>
</dbReference>
<name>A0ABU9HC78_9GAMM</name>
<dbReference type="RefSeq" id="WP_341628057.1">
    <property type="nucleotide sequence ID" value="NZ_JBAKBA010000021.1"/>
</dbReference>
<accession>A0ABU9HC78</accession>
<evidence type="ECO:0000259" key="3">
    <source>
        <dbReference type="Pfam" id="PF00155"/>
    </source>
</evidence>
<comment type="caution">
    <text evidence="4">The sequence shown here is derived from an EMBL/GenBank/DDBJ whole genome shotgun (WGS) entry which is preliminary data.</text>
</comment>
<dbReference type="Gene3D" id="3.40.640.10">
    <property type="entry name" value="Type I PLP-dependent aspartate aminotransferase-like (Major domain)"/>
    <property type="match status" value="1"/>
</dbReference>
<dbReference type="InterPro" id="IPR004839">
    <property type="entry name" value="Aminotransferase_I/II_large"/>
</dbReference>
<dbReference type="InterPro" id="IPR015424">
    <property type="entry name" value="PyrdxlP-dep_Trfase"/>
</dbReference>
<dbReference type="Pfam" id="PF00155">
    <property type="entry name" value="Aminotran_1_2"/>
    <property type="match status" value="1"/>
</dbReference>
<evidence type="ECO:0000256" key="1">
    <source>
        <dbReference type="ARBA" id="ARBA00001933"/>
    </source>
</evidence>
<dbReference type="SUPFAM" id="SSF53383">
    <property type="entry name" value="PLP-dependent transferases"/>
    <property type="match status" value="1"/>
</dbReference>
<evidence type="ECO:0000313" key="4">
    <source>
        <dbReference type="EMBL" id="MEL0659508.1"/>
    </source>
</evidence>
<feature type="domain" description="Aminotransferase class I/classII large" evidence="3">
    <location>
        <begin position="113"/>
        <end position="337"/>
    </location>
</feature>
<reference evidence="4 5" key="1">
    <citation type="submission" date="2024-02" db="EMBL/GenBank/DDBJ databases">
        <title>Bacteria isolated from the canopy kelp, Nereocystis luetkeana.</title>
        <authorList>
            <person name="Pfister C.A."/>
            <person name="Younker I.T."/>
            <person name="Light S.H."/>
        </authorList>
    </citation>
    <scope>NUCLEOTIDE SEQUENCE [LARGE SCALE GENOMIC DNA]</scope>
    <source>
        <strain evidence="4 5">TI.2.07</strain>
    </source>
</reference>
<dbReference type="Proteomes" id="UP001366060">
    <property type="component" value="Unassembled WGS sequence"/>
</dbReference>
<dbReference type="CDD" id="cd00609">
    <property type="entry name" value="AAT_like"/>
    <property type="match status" value="1"/>
</dbReference>
<dbReference type="Gene3D" id="3.90.1150.10">
    <property type="entry name" value="Aspartate Aminotransferase, domain 1"/>
    <property type="match status" value="1"/>
</dbReference>
<dbReference type="PANTHER" id="PTHR42885:SF1">
    <property type="entry name" value="THREONINE-PHOSPHATE DECARBOXYLASE"/>
    <property type="match status" value="1"/>
</dbReference>
<comment type="cofactor">
    <cofactor evidence="1">
        <name>pyridoxal 5'-phosphate</name>
        <dbReference type="ChEBI" id="CHEBI:597326"/>
    </cofactor>
</comment>
<evidence type="ECO:0000313" key="5">
    <source>
        <dbReference type="Proteomes" id="UP001366060"/>
    </source>
</evidence>
<dbReference type="InterPro" id="IPR015421">
    <property type="entry name" value="PyrdxlP-dep_Trfase_major"/>
</dbReference>
<keyword evidence="5" id="KW-1185">Reference proteome</keyword>
<evidence type="ECO:0000256" key="2">
    <source>
        <dbReference type="ARBA" id="ARBA00022898"/>
    </source>
</evidence>
<keyword evidence="2" id="KW-0663">Pyridoxal phosphate</keyword>
<dbReference type="EMBL" id="JBAKBA010000021">
    <property type="protein sequence ID" value="MEL0659508.1"/>
    <property type="molecule type" value="Genomic_DNA"/>
</dbReference>
<dbReference type="PANTHER" id="PTHR42885">
    <property type="entry name" value="HISTIDINOL-PHOSPHATE AMINOTRANSFERASE-RELATED"/>
    <property type="match status" value="1"/>
</dbReference>
<organism evidence="4 5">
    <name type="scientific">Psychromonas arctica</name>
    <dbReference type="NCBI Taxonomy" id="168275"/>
    <lineage>
        <taxon>Bacteria</taxon>
        <taxon>Pseudomonadati</taxon>
        <taxon>Pseudomonadota</taxon>
        <taxon>Gammaproteobacteria</taxon>
        <taxon>Alteromonadales</taxon>
        <taxon>Psychromonadaceae</taxon>
        <taxon>Psychromonas</taxon>
    </lineage>
</organism>
<gene>
    <name evidence="4" type="ORF">V6255_10205</name>
</gene>
<sequence>MAILHGGQLSRVAKQYQIPENEWLDLSTGIAPFSYGIPVIPAKAWQDLPTISSSLIKAAKHYYRADFCWPVAGSQQLIEKLPKLWDEKLNQRVSEKHDVKNSRVENTEIKHAYLPKVGYKEHQQAWSKAGYQLHFYQQCLPENIEKNSIVVVINPNNPLTDTFTISQLLSLKKYCEQQQALLIIDEAFADIFVPEFSFVPHIINHQHEHNDVIVLRSFGKFFGLAGVRIGFACSTQIWCETIKKSIGPWSINGPALFIAEQALQDKQWQVEQNKRLDQQSQIMQQLLKTYLPAARVEANALFITVFLINAPAVYEKLCQQAVYVRLTDENNALRFGLTDKVNTQRLSDALATIV</sequence>
<proteinExistence type="predicted"/>